<comment type="subcellular location">
    <subcellularLocation>
        <location evidence="1">Cytoplasmic vesicle membrane</location>
    </subcellularLocation>
</comment>
<dbReference type="PROSITE" id="PS50195">
    <property type="entry name" value="PX"/>
    <property type="match status" value="1"/>
</dbReference>
<dbReference type="PROSITE" id="PS50002">
    <property type="entry name" value="SH3"/>
    <property type="match status" value="1"/>
</dbReference>
<evidence type="ECO:0000256" key="1">
    <source>
        <dbReference type="ARBA" id="ARBA00004156"/>
    </source>
</evidence>
<dbReference type="Pfam" id="PF00787">
    <property type="entry name" value="PX"/>
    <property type="match status" value="1"/>
</dbReference>
<evidence type="ECO:0000313" key="11">
    <source>
        <dbReference type="EMBL" id="KFM64523.1"/>
    </source>
</evidence>
<dbReference type="GO" id="GO:0015031">
    <property type="term" value="P:protein transport"/>
    <property type="evidence" value="ECO:0007669"/>
    <property type="project" value="InterPro"/>
</dbReference>
<proteinExistence type="inferred from homology"/>
<keyword evidence="12" id="KW-1185">Reference proteome</keyword>
<dbReference type="InterPro" id="IPR014536">
    <property type="entry name" value="Snx9_fam"/>
</dbReference>
<dbReference type="PIRSF" id="PIRSF027744">
    <property type="entry name" value="Snx9"/>
    <property type="match status" value="1"/>
</dbReference>
<evidence type="ECO:0000256" key="6">
    <source>
        <dbReference type="PIRSR" id="PIRSR027744-1"/>
    </source>
</evidence>
<dbReference type="GO" id="GO:0016197">
    <property type="term" value="P:endosomal transport"/>
    <property type="evidence" value="ECO:0007669"/>
    <property type="project" value="TreeGrafter"/>
</dbReference>
<evidence type="ECO:0000259" key="9">
    <source>
        <dbReference type="PROSITE" id="PS50002"/>
    </source>
</evidence>
<feature type="binding site" evidence="6">
    <location>
        <position position="242"/>
    </location>
    <ligand>
        <name>a 1,2-diacyl-sn-glycero-3-phospho-(1D-myo-inositol-4,5-bisphosphate)</name>
        <dbReference type="ChEBI" id="CHEBI:58456"/>
    </ligand>
</feature>
<dbReference type="OrthoDB" id="10254720at2759"/>
<dbReference type="PANTHER" id="PTHR45827:SF1">
    <property type="entry name" value="SORTING NEXIN"/>
    <property type="match status" value="1"/>
</dbReference>
<dbReference type="Gene3D" id="1.20.1270.60">
    <property type="entry name" value="Arfaptin homology (AH) domain/BAR domain"/>
    <property type="match status" value="1"/>
</dbReference>
<dbReference type="SUPFAM" id="SSF64268">
    <property type="entry name" value="PX domain"/>
    <property type="match status" value="1"/>
</dbReference>
<evidence type="ECO:0000313" key="12">
    <source>
        <dbReference type="Proteomes" id="UP000054359"/>
    </source>
</evidence>
<evidence type="ECO:0000259" key="10">
    <source>
        <dbReference type="PROSITE" id="PS50195"/>
    </source>
</evidence>
<comment type="similarity">
    <text evidence="2">Belongs to the sorting nexin family.</text>
</comment>
<dbReference type="GO" id="GO:0035091">
    <property type="term" value="F:phosphatidylinositol binding"/>
    <property type="evidence" value="ECO:0007669"/>
    <property type="project" value="InterPro"/>
</dbReference>
<dbReference type="Gene3D" id="2.30.30.40">
    <property type="entry name" value="SH3 Domains"/>
    <property type="match status" value="1"/>
</dbReference>
<dbReference type="Pfam" id="PF14604">
    <property type="entry name" value="SH3_9"/>
    <property type="match status" value="1"/>
</dbReference>
<dbReference type="CDD" id="cd11763">
    <property type="entry name" value="SH3_SNX9_like"/>
    <property type="match status" value="1"/>
</dbReference>
<dbReference type="InterPro" id="IPR027267">
    <property type="entry name" value="AH/BAR_dom_sf"/>
</dbReference>
<dbReference type="AlphaFoldDB" id="A0A087THD4"/>
<feature type="binding site" evidence="6">
    <location>
        <position position="282"/>
    </location>
    <ligand>
        <name>a 1,2-diacyl-sn-glycero-3-phospho-(1D-myo-inositol-4,5-bisphosphate)</name>
        <dbReference type="ChEBI" id="CHEBI:58456"/>
    </ligand>
</feature>
<dbReference type="SMART" id="SM00326">
    <property type="entry name" value="SH3"/>
    <property type="match status" value="1"/>
</dbReference>
<dbReference type="InterPro" id="IPR019497">
    <property type="entry name" value="Sorting_nexin_WASP-bd-dom"/>
</dbReference>
<dbReference type="InterPro" id="IPR001683">
    <property type="entry name" value="PX_dom"/>
</dbReference>
<evidence type="ECO:0000256" key="5">
    <source>
        <dbReference type="ARBA" id="ARBA00023329"/>
    </source>
</evidence>
<dbReference type="Proteomes" id="UP000054359">
    <property type="component" value="Unassembled WGS sequence"/>
</dbReference>
<reference evidence="11 12" key="1">
    <citation type="submission" date="2013-11" db="EMBL/GenBank/DDBJ databases">
        <title>Genome sequencing of Stegodyphus mimosarum.</title>
        <authorList>
            <person name="Bechsgaard J."/>
        </authorList>
    </citation>
    <scope>NUCLEOTIDE SEQUENCE [LARGE SCALE GENOMIC DNA]</scope>
</reference>
<feature type="domain" description="SH3" evidence="9">
    <location>
        <begin position="2"/>
        <end position="64"/>
    </location>
</feature>
<keyword evidence="3 7" id="KW-0728">SH3 domain</keyword>
<evidence type="ECO:0000256" key="2">
    <source>
        <dbReference type="ARBA" id="ARBA00010883"/>
    </source>
</evidence>
<dbReference type="Gene3D" id="3.30.1520.10">
    <property type="entry name" value="Phox-like domain"/>
    <property type="match status" value="1"/>
</dbReference>
<dbReference type="SUPFAM" id="SSF50044">
    <property type="entry name" value="SH3-domain"/>
    <property type="match status" value="1"/>
</dbReference>
<keyword evidence="5" id="KW-0968">Cytoplasmic vesicle</keyword>
<keyword evidence="4" id="KW-0472">Membrane</keyword>
<dbReference type="Pfam" id="PF10456">
    <property type="entry name" value="BAR_3_WASP_bdg"/>
    <property type="match status" value="1"/>
</dbReference>
<accession>A0A087THD4</accession>
<dbReference type="PRINTS" id="PR00452">
    <property type="entry name" value="SH3DOMAIN"/>
</dbReference>
<feature type="region of interest" description="Disordered" evidence="8">
    <location>
        <begin position="65"/>
        <end position="121"/>
    </location>
</feature>
<dbReference type="GO" id="GO:0097320">
    <property type="term" value="P:plasma membrane tubulation"/>
    <property type="evidence" value="ECO:0007669"/>
    <property type="project" value="TreeGrafter"/>
</dbReference>
<gene>
    <name evidence="11" type="ORF">X975_06021</name>
</gene>
<dbReference type="PANTHER" id="PTHR45827">
    <property type="entry name" value="SORTING NEXIN"/>
    <property type="match status" value="1"/>
</dbReference>
<dbReference type="InterPro" id="IPR036028">
    <property type="entry name" value="SH3-like_dom_sf"/>
</dbReference>
<organism evidence="11 12">
    <name type="scientific">Stegodyphus mimosarum</name>
    <name type="common">African social velvet spider</name>
    <dbReference type="NCBI Taxonomy" id="407821"/>
    <lineage>
        <taxon>Eukaryota</taxon>
        <taxon>Metazoa</taxon>
        <taxon>Ecdysozoa</taxon>
        <taxon>Arthropoda</taxon>
        <taxon>Chelicerata</taxon>
        <taxon>Arachnida</taxon>
        <taxon>Araneae</taxon>
        <taxon>Araneomorphae</taxon>
        <taxon>Entelegynae</taxon>
        <taxon>Eresoidea</taxon>
        <taxon>Eresidae</taxon>
        <taxon>Stegodyphus</taxon>
    </lineage>
</organism>
<feature type="compositionally biased region" description="Acidic residues" evidence="8">
    <location>
        <begin position="95"/>
        <end position="107"/>
    </location>
</feature>
<dbReference type="GO" id="GO:0006897">
    <property type="term" value="P:endocytosis"/>
    <property type="evidence" value="ECO:0007669"/>
    <property type="project" value="TreeGrafter"/>
</dbReference>
<sequence length="549" mass="62024">MVKDMQAKVLYDFEAQPDSGELSIWTGEIVTVTRQDVGGGWWEGRNSNGDCGLFPSTYVEILNNSVSDGSGQSSLRTSEYSADDMQVLSRQENEATQDWEDSWDEDVGANQGKGSDTGKDTQAGFLSIPSMEKKSSSTGDLTVIARGDAGGKLGIKKSFNRFSAFVKSGGEMFILGETSVNVSPEDYVEIIEEDGVITWTTSGESYSCTVSKPKKESKLRGLKSYIAYQITPSFSNIEVSRRFKHFDWLHERLETKYALIPIPPLPGKQFSGRYEDMFIEHRMIQLQMWVNRICRHPVLGQSDVWKHFITCTDEKMWKTGKRRAERDELVGASFFHAIKAPDAPLDPFQIEAQVESFSKFSAKMDNTVKQLHGTAQELCKKYSGSYKREFHKLASSFKELGDTFEMEISPYSADLTKAIKVTGDTYEEVGDLYGEQPRNDLEPFGDILHEYKGILAAWPEIVQIQKGAVQKKKEHQKLMEEGKLSQENVAGIARRTDIISYAVMAEITHFQQEQVGEFKNMIQDFLQAQVKFYLKIAEKLQSALDLYYS</sequence>
<evidence type="ECO:0000256" key="4">
    <source>
        <dbReference type="ARBA" id="ARBA00023136"/>
    </source>
</evidence>
<evidence type="ECO:0000256" key="7">
    <source>
        <dbReference type="PROSITE-ProRule" id="PRU00192"/>
    </source>
</evidence>
<dbReference type="SMART" id="SM00312">
    <property type="entry name" value="PX"/>
    <property type="match status" value="1"/>
</dbReference>
<evidence type="ECO:0000256" key="8">
    <source>
        <dbReference type="SAM" id="MobiDB-lite"/>
    </source>
</evidence>
<dbReference type="InterPro" id="IPR001452">
    <property type="entry name" value="SH3_domain"/>
</dbReference>
<evidence type="ECO:0000256" key="3">
    <source>
        <dbReference type="ARBA" id="ARBA00022443"/>
    </source>
</evidence>
<protein>
    <submittedName>
        <fullName evidence="11">Sorting nexin-9</fullName>
    </submittedName>
</protein>
<dbReference type="InterPro" id="IPR036871">
    <property type="entry name" value="PX_dom_sf"/>
</dbReference>
<dbReference type="EMBL" id="KK115241">
    <property type="protein sequence ID" value="KFM64523.1"/>
    <property type="molecule type" value="Genomic_DNA"/>
</dbReference>
<name>A0A087THD4_STEMI</name>
<feature type="non-terminal residue" evidence="11">
    <location>
        <position position="549"/>
    </location>
</feature>
<dbReference type="GO" id="GO:0005886">
    <property type="term" value="C:plasma membrane"/>
    <property type="evidence" value="ECO:0007669"/>
    <property type="project" value="TreeGrafter"/>
</dbReference>
<dbReference type="STRING" id="407821.A0A087THD4"/>
<dbReference type="FunFam" id="3.30.1520.10:FF:000004">
    <property type="entry name" value="Sorting nexin"/>
    <property type="match status" value="1"/>
</dbReference>
<dbReference type="CDD" id="cd07626">
    <property type="entry name" value="BAR_SNX9_like"/>
    <property type="match status" value="1"/>
</dbReference>
<dbReference type="CDD" id="cd06862">
    <property type="entry name" value="PX_SNX9_18_like"/>
    <property type="match status" value="1"/>
</dbReference>
<feature type="domain" description="PX" evidence="10">
    <location>
        <begin position="206"/>
        <end position="315"/>
    </location>
</feature>
<dbReference type="GO" id="GO:0000278">
    <property type="term" value="P:mitotic cell cycle"/>
    <property type="evidence" value="ECO:0007669"/>
    <property type="project" value="InterPro"/>
</dbReference>
<feature type="compositionally biased region" description="Polar residues" evidence="8">
    <location>
        <begin position="65"/>
        <end position="80"/>
    </location>
</feature>
<dbReference type="GO" id="GO:0030659">
    <property type="term" value="C:cytoplasmic vesicle membrane"/>
    <property type="evidence" value="ECO:0007669"/>
    <property type="project" value="UniProtKB-SubCell"/>
</dbReference>
<feature type="binding site" evidence="6">
    <location>
        <position position="244"/>
    </location>
    <ligand>
        <name>a 1,2-diacyl-sn-glycero-3-phospho-(1D-myo-inositol-4,5-bisphosphate)</name>
        <dbReference type="ChEBI" id="CHEBI:58456"/>
    </ligand>
</feature>